<feature type="region of interest" description="Disordered" evidence="1">
    <location>
        <begin position="52"/>
        <end position="75"/>
    </location>
</feature>
<evidence type="ECO:0000313" key="3">
    <source>
        <dbReference type="Proteomes" id="UP001067235"/>
    </source>
</evidence>
<organism evidence="2 3">
    <name type="scientific">Gordonia rubripertincta</name>
    <name type="common">Rhodococcus corallinus</name>
    <dbReference type="NCBI Taxonomy" id="36822"/>
    <lineage>
        <taxon>Bacteria</taxon>
        <taxon>Bacillati</taxon>
        <taxon>Actinomycetota</taxon>
        <taxon>Actinomycetes</taxon>
        <taxon>Mycobacteriales</taxon>
        <taxon>Gordoniaceae</taxon>
        <taxon>Gordonia</taxon>
    </lineage>
</organism>
<feature type="compositionally biased region" description="Basic residues" evidence="1">
    <location>
        <begin position="57"/>
        <end position="68"/>
    </location>
</feature>
<reference evidence="2" key="1">
    <citation type="submission" date="2022-12" db="EMBL/GenBank/DDBJ databases">
        <authorList>
            <person name="Krivoruchko A.V."/>
            <person name="Elkin A."/>
        </authorList>
    </citation>
    <scope>NUCLEOTIDE SEQUENCE</scope>
    <source>
        <strain evidence="2">IEGM 1388</strain>
    </source>
</reference>
<accession>A0ABT4MPJ8</accession>
<evidence type="ECO:0000256" key="1">
    <source>
        <dbReference type="SAM" id="MobiDB-lite"/>
    </source>
</evidence>
<dbReference type="RefSeq" id="WP_246833362.1">
    <property type="nucleotide sequence ID" value="NZ_JAPWIE010000001.1"/>
</dbReference>
<gene>
    <name evidence="2" type="ORF">O4213_02865</name>
</gene>
<evidence type="ECO:0000313" key="2">
    <source>
        <dbReference type="EMBL" id="MCZ4548908.1"/>
    </source>
</evidence>
<protein>
    <submittedName>
        <fullName evidence="2">Uncharacterized protein</fullName>
    </submittedName>
</protein>
<name>A0ABT4MPJ8_GORRU</name>
<comment type="caution">
    <text evidence="2">The sequence shown here is derived from an EMBL/GenBank/DDBJ whole genome shotgun (WGS) entry which is preliminary data.</text>
</comment>
<dbReference type="EMBL" id="JAPWIE010000001">
    <property type="protein sequence ID" value="MCZ4548908.1"/>
    <property type="molecule type" value="Genomic_DNA"/>
</dbReference>
<proteinExistence type="predicted"/>
<sequence>MMRRIFELDGRPKEVREFHEVWHLAFTRSERLPNEPLVGEHHARNVLTVDHPDIPTKRHRHPGHRTLRGNRLETGRGLGRLYRRERVGRVD</sequence>
<dbReference type="Proteomes" id="UP001067235">
    <property type="component" value="Unassembled WGS sequence"/>
</dbReference>
<keyword evidence="3" id="KW-1185">Reference proteome</keyword>